<dbReference type="EMBL" id="MDDG01000001">
    <property type="protein sequence ID" value="OQE46592.1"/>
    <property type="molecule type" value="Genomic_DNA"/>
</dbReference>
<keyword evidence="3" id="KW-1185">Reference proteome</keyword>
<evidence type="ECO:0000313" key="3">
    <source>
        <dbReference type="Proteomes" id="UP000191500"/>
    </source>
</evidence>
<gene>
    <name evidence="2" type="ORF">PENCOP_c001G01377</name>
</gene>
<feature type="region of interest" description="Disordered" evidence="1">
    <location>
        <begin position="156"/>
        <end position="178"/>
    </location>
</feature>
<name>A0A1V6V7G1_9EURO</name>
<feature type="region of interest" description="Disordered" evidence="1">
    <location>
        <begin position="1"/>
        <end position="114"/>
    </location>
</feature>
<feature type="compositionally biased region" description="Acidic residues" evidence="1">
    <location>
        <begin position="228"/>
        <end position="256"/>
    </location>
</feature>
<feature type="compositionally biased region" description="Polar residues" evidence="1">
    <location>
        <begin position="16"/>
        <end position="27"/>
    </location>
</feature>
<feature type="compositionally biased region" description="Basic and acidic residues" evidence="1">
    <location>
        <begin position="169"/>
        <end position="178"/>
    </location>
</feature>
<organism evidence="2 3">
    <name type="scientific">Penicillium coprophilum</name>
    <dbReference type="NCBI Taxonomy" id="36646"/>
    <lineage>
        <taxon>Eukaryota</taxon>
        <taxon>Fungi</taxon>
        <taxon>Dikarya</taxon>
        <taxon>Ascomycota</taxon>
        <taxon>Pezizomycotina</taxon>
        <taxon>Eurotiomycetes</taxon>
        <taxon>Eurotiomycetidae</taxon>
        <taxon>Eurotiales</taxon>
        <taxon>Aspergillaceae</taxon>
        <taxon>Penicillium</taxon>
    </lineage>
</organism>
<feature type="compositionally biased region" description="Polar residues" evidence="1">
    <location>
        <begin position="53"/>
        <end position="63"/>
    </location>
</feature>
<proteinExistence type="predicted"/>
<protein>
    <submittedName>
        <fullName evidence="2">Uncharacterized protein</fullName>
    </submittedName>
</protein>
<reference evidence="3" key="1">
    <citation type="journal article" date="2017" name="Nat. Microbiol.">
        <title>Global analysis of biosynthetic gene clusters reveals vast potential of secondary metabolite production in Penicillium species.</title>
        <authorList>
            <person name="Nielsen J.C."/>
            <person name="Grijseels S."/>
            <person name="Prigent S."/>
            <person name="Ji B."/>
            <person name="Dainat J."/>
            <person name="Nielsen K.F."/>
            <person name="Frisvad J.C."/>
            <person name="Workman M."/>
            <person name="Nielsen J."/>
        </authorList>
    </citation>
    <scope>NUCLEOTIDE SEQUENCE [LARGE SCALE GENOMIC DNA]</scope>
    <source>
        <strain evidence="3">IBT 31321</strain>
    </source>
</reference>
<feature type="region of interest" description="Disordered" evidence="1">
    <location>
        <begin position="207"/>
        <end position="256"/>
    </location>
</feature>
<feature type="compositionally biased region" description="Acidic residues" evidence="1">
    <location>
        <begin position="87"/>
        <end position="99"/>
    </location>
</feature>
<dbReference type="AlphaFoldDB" id="A0A1V6V7G1"/>
<accession>A0A1V6V7G1</accession>
<evidence type="ECO:0000313" key="2">
    <source>
        <dbReference type="EMBL" id="OQE46592.1"/>
    </source>
</evidence>
<sequence length="256" mass="28428">MADVRSLLRSELASRKGTSQPNATGNRVTKKRKVDSGDSVMRKKIRAAELDAFQSSSGATSAEKTPEEGSGQLEDDIVGPELPFDDKQEDVEPVTDVAEESTTQPPEDPSTPIDEEAWAAFEREVAAQDDEPHAPAAVTAEATISAAPVTAAELAAQQERAKASSVCTRETELEGEREDAARLLEEEFDEMDQLEERVRRLKQKREELRKARAEGQTQDEPMGSGAVEQDESESEEEEEEEEDDDDDEDWDDWRFK</sequence>
<evidence type="ECO:0000256" key="1">
    <source>
        <dbReference type="SAM" id="MobiDB-lite"/>
    </source>
</evidence>
<feature type="compositionally biased region" description="Basic and acidic residues" evidence="1">
    <location>
        <begin position="1"/>
        <end position="14"/>
    </location>
</feature>
<dbReference type="Proteomes" id="UP000191500">
    <property type="component" value="Unassembled WGS sequence"/>
</dbReference>
<comment type="caution">
    <text evidence="2">The sequence shown here is derived from an EMBL/GenBank/DDBJ whole genome shotgun (WGS) entry which is preliminary data.</text>
</comment>
<dbReference type="STRING" id="36646.A0A1V6V7G1"/>